<dbReference type="PANTHER" id="PTHR11223:SF3">
    <property type="entry name" value="EXPORTIN-5"/>
    <property type="match status" value="1"/>
</dbReference>
<organism evidence="3 4">
    <name type="scientific">Wickerhamiella sorbophila</name>
    <dbReference type="NCBI Taxonomy" id="45607"/>
    <lineage>
        <taxon>Eukaryota</taxon>
        <taxon>Fungi</taxon>
        <taxon>Dikarya</taxon>
        <taxon>Ascomycota</taxon>
        <taxon>Saccharomycotina</taxon>
        <taxon>Dipodascomycetes</taxon>
        <taxon>Dipodascales</taxon>
        <taxon>Trichomonascaceae</taxon>
        <taxon>Wickerhamiella</taxon>
    </lineage>
</organism>
<evidence type="ECO:0000313" key="4">
    <source>
        <dbReference type="Proteomes" id="UP000238350"/>
    </source>
</evidence>
<dbReference type="InterPro" id="IPR045478">
    <property type="entry name" value="Exportin-5_C"/>
</dbReference>
<dbReference type="RefSeq" id="XP_024664665.1">
    <property type="nucleotide sequence ID" value="XM_024808897.1"/>
</dbReference>
<name>A0A2T0FIA4_9ASCO</name>
<feature type="region of interest" description="Disordered" evidence="1">
    <location>
        <begin position="1173"/>
        <end position="1194"/>
    </location>
</feature>
<reference evidence="3 4" key="1">
    <citation type="submission" date="2017-04" db="EMBL/GenBank/DDBJ databases">
        <title>Genome sequencing of [Candida] sorbophila.</title>
        <authorList>
            <person name="Ahn J.O."/>
        </authorList>
    </citation>
    <scope>NUCLEOTIDE SEQUENCE [LARGE SCALE GENOMIC DNA]</scope>
    <source>
        <strain evidence="3 4">DS02</strain>
    </source>
</reference>
<dbReference type="SUPFAM" id="SSF48371">
    <property type="entry name" value="ARM repeat"/>
    <property type="match status" value="1"/>
</dbReference>
<sequence>MDNQSLAQIANALESVHSASTSSDERRKAQEMLESLKQREDSAWIGWSLAAPDKTGILRHFGLGLLQNAIQYQLTSFTEEKRLTLRTWVVQLAMQVQDSDPYYVREKLAYLWVSIAKRVWGLDTRTDTRSDDVAPADGWIDMDASLLNLWNLSSAGRELSLSILRTLFEDLYLLDDPVAAKRSGILSAQCIEIVTPVADLRAIYDARSPSLQRIRVDDEGWLPKWVKMVKDCFEVQDSESSRYLVKALETLKSCLYWVCARSIRTTDLLPTLTAAMKHPNLRVRILACDNLHVLFTRNYNQRQDFNSIIGEVMKPEGIQWLAGVYYKLSMDPSEEDEYVFSKKLIEMIVGLGDYLDSPKFPLETDIDSDGYFGLLLKISQHPSLMASGISLQFWCSILRHDEILGKYKVEKFLPDLLKVASERCIRYENMPETHLSHLYMAIDFDSSPEAQQFFGSYRRYMEDVIRLIVCHKPLEALTWLHEGMTGFFQTQEGWQVMNKTPLGPNEPAFILGCGQLAIVESALRGVSRWEIWRPAEEREKDEKQVMAMLLEWNEQMLHLEVRDTTMHARIIECLVQFAPLLKSENKVMFSILERVLKACTYEYPPEDGEHDEERERVKELRNSSGTELNRLAYMVPESLMQVYDDLENVISNLLGSGKVREHESVSFKSFLLVVSQRSSLPNKSEKFQLIVDPVLQSWTDESTMQGLMDLEWFMERVGVVRIAEYFKSRGLFGPKLLEAPMDDAGRALKLELKSKWQAIFPIRPTRIFIQYSIERLERTSPEYLHLLSMWKPRVQPILPHILQLIYQIFAYHNPANWTNLPLEVQEFVKVSCTERFWQVGVSMQTKDEFENQTLEASKTLRDFADSVGHIVRYTREYAFLTLGSITQLEETMFEIEGMGELLFRALAGETAGITSHCWRHMISLVVRNVVKNCPIKFMPTFLVDFMPPLLRTIDQVLVAKWEKQSQDGFQLMEGESIDESDADLSDEMMDEHLLRQLTAIVDRLLIDLVGQVGVKSEQTERKQALRELCTTNNNMLFSILSLCRHIMLFKDGRCCFNTCLIVRNLLIPSLLEREDVAAYFCDEIIPACLGILSDPYLHESHYESGAILTTIYMLLRANSNMPLAKLQSLLPETPVVAFEELEETLLTARTHKQQRGIMLDFLTTWQVLRNDEETRSRTQKRVEHRVSRRHEPQDAYDSAAVISMFGGAP</sequence>
<gene>
    <name evidence="3" type="ORF">B9G98_02340</name>
</gene>
<comment type="caution">
    <text evidence="3">The sequence shown here is derived from an EMBL/GenBank/DDBJ whole genome shotgun (WGS) entry which is preliminary data.</text>
</comment>
<feature type="compositionally biased region" description="Basic and acidic residues" evidence="1">
    <location>
        <begin position="1173"/>
        <end position="1193"/>
    </location>
</feature>
<protein>
    <submittedName>
        <fullName evidence="3">Protein MSN5</fullName>
    </submittedName>
</protein>
<dbReference type="Pfam" id="PF19273">
    <property type="entry name" value="Exportin-5"/>
    <property type="match status" value="1"/>
</dbReference>
<keyword evidence="4" id="KW-1185">Reference proteome</keyword>
<evidence type="ECO:0000256" key="1">
    <source>
        <dbReference type="SAM" id="MobiDB-lite"/>
    </source>
</evidence>
<dbReference type="GO" id="GO:0005049">
    <property type="term" value="F:nuclear export signal receptor activity"/>
    <property type="evidence" value="ECO:0007669"/>
    <property type="project" value="InterPro"/>
</dbReference>
<dbReference type="Proteomes" id="UP000238350">
    <property type="component" value="Unassembled WGS sequence"/>
</dbReference>
<dbReference type="OrthoDB" id="2215036at2759"/>
<dbReference type="GO" id="GO:0005634">
    <property type="term" value="C:nucleus"/>
    <property type="evidence" value="ECO:0007669"/>
    <property type="project" value="TreeGrafter"/>
</dbReference>
<feature type="domain" description="Exportin-5 C-terminal" evidence="2">
    <location>
        <begin position="335"/>
        <end position="1163"/>
    </location>
</feature>
<dbReference type="PANTHER" id="PTHR11223">
    <property type="entry name" value="EXPORTIN 1/5"/>
    <property type="match status" value="1"/>
</dbReference>
<proteinExistence type="predicted"/>
<dbReference type="GeneID" id="36516088"/>
<dbReference type="InterPro" id="IPR011989">
    <property type="entry name" value="ARM-like"/>
</dbReference>
<dbReference type="GO" id="GO:0006405">
    <property type="term" value="P:RNA export from nucleus"/>
    <property type="evidence" value="ECO:0007669"/>
    <property type="project" value="TreeGrafter"/>
</dbReference>
<dbReference type="GO" id="GO:0003723">
    <property type="term" value="F:RNA binding"/>
    <property type="evidence" value="ECO:0007669"/>
    <property type="project" value="TreeGrafter"/>
</dbReference>
<dbReference type="GO" id="GO:0006611">
    <property type="term" value="P:protein export from nucleus"/>
    <property type="evidence" value="ECO:0007669"/>
    <property type="project" value="InterPro"/>
</dbReference>
<dbReference type="STRING" id="45607.A0A2T0FIA4"/>
<dbReference type="AlphaFoldDB" id="A0A2T0FIA4"/>
<dbReference type="Gene3D" id="1.25.10.10">
    <property type="entry name" value="Leucine-rich Repeat Variant"/>
    <property type="match status" value="1"/>
</dbReference>
<dbReference type="GO" id="GO:0042565">
    <property type="term" value="C:RNA nuclear export complex"/>
    <property type="evidence" value="ECO:0007669"/>
    <property type="project" value="TreeGrafter"/>
</dbReference>
<evidence type="ECO:0000313" key="3">
    <source>
        <dbReference type="EMBL" id="PRT54720.1"/>
    </source>
</evidence>
<dbReference type="InterPro" id="IPR045065">
    <property type="entry name" value="XPO1/5"/>
</dbReference>
<dbReference type="InterPro" id="IPR016024">
    <property type="entry name" value="ARM-type_fold"/>
</dbReference>
<dbReference type="GO" id="GO:0005737">
    <property type="term" value="C:cytoplasm"/>
    <property type="evidence" value="ECO:0007669"/>
    <property type="project" value="TreeGrafter"/>
</dbReference>
<dbReference type="EMBL" id="NDIQ01000021">
    <property type="protein sequence ID" value="PRT54720.1"/>
    <property type="molecule type" value="Genomic_DNA"/>
</dbReference>
<accession>A0A2T0FIA4</accession>
<evidence type="ECO:0000259" key="2">
    <source>
        <dbReference type="Pfam" id="PF19273"/>
    </source>
</evidence>